<dbReference type="GO" id="GO:0006352">
    <property type="term" value="P:DNA-templated transcription initiation"/>
    <property type="evidence" value="ECO:0007669"/>
    <property type="project" value="InterPro"/>
</dbReference>
<proteinExistence type="predicted"/>
<comment type="caution">
    <text evidence="1">The sequence shown here is derived from an EMBL/GenBank/DDBJ whole genome shotgun (WGS) entry which is preliminary data.</text>
</comment>
<organism evidence="1 2">
    <name type="scientific">Sphaerisporangium siamense</name>
    <dbReference type="NCBI Taxonomy" id="795645"/>
    <lineage>
        <taxon>Bacteria</taxon>
        <taxon>Bacillati</taxon>
        <taxon>Actinomycetota</taxon>
        <taxon>Actinomycetes</taxon>
        <taxon>Streptosporangiales</taxon>
        <taxon>Streptosporangiaceae</taxon>
        <taxon>Sphaerisporangium</taxon>
    </lineage>
</organism>
<keyword evidence="2" id="KW-1185">Reference proteome</keyword>
<dbReference type="SUPFAM" id="SSF88946">
    <property type="entry name" value="Sigma2 domain of RNA polymerase sigma factors"/>
    <property type="match status" value="1"/>
</dbReference>
<dbReference type="GO" id="GO:0000428">
    <property type="term" value="C:DNA-directed RNA polymerase complex"/>
    <property type="evidence" value="ECO:0007669"/>
    <property type="project" value="UniProtKB-KW"/>
</dbReference>
<dbReference type="AlphaFoldDB" id="A0A7W7DEB8"/>
<gene>
    <name evidence="1" type="ORF">BJ982_006859</name>
</gene>
<keyword evidence="1" id="KW-0240">DNA-directed RNA polymerase</keyword>
<dbReference type="InterPro" id="IPR013325">
    <property type="entry name" value="RNA_pol_sigma_r2"/>
</dbReference>
<evidence type="ECO:0000313" key="1">
    <source>
        <dbReference type="EMBL" id="MBB4705315.1"/>
    </source>
</evidence>
<dbReference type="EMBL" id="JACHND010000001">
    <property type="protein sequence ID" value="MBB4705315.1"/>
    <property type="molecule type" value="Genomic_DNA"/>
</dbReference>
<reference evidence="1 2" key="1">
    <citation type="submission" date="2020-08" db="EMBL/GenBank/DDBJ databases">
        <title>Sequencing the genomes of 1000 actinobacteria strains.</title>
        <authorList>
            <person name="Klenk H.-P."/>
        </authorList>
    </citation>
    <scope>NUCLEOTIDE SEQUENCE [LARGE SCALE GENOMIC DNA]</scope>
    <source>
        <strain evidence="1 2">DSM 45784</strain>
    </source>
</reference>
<dbReference type="GO" id="GO:0003700">
    <property type="term" value="F:DNA-binding transcription factor activity"/>
    <property type="evidence" value="ECO:0007669"/>
    <property type="project" value="InterPro"/>
</dbReference>
<accession>A0A7W7DEB8</accession>
<keyword evidence="1" id="KW-0804">Transcription</keyword>
<evidence type="ECO:0000313" key="2">
    <source>
        <dbReference type="Proteomes" id="UP000542210"/>
    </source>
</evidence>
<sequence length="79" mass="9452">MVQKTFLLAWKNVRGFEGRSTFRAWSYRRAEHLLKVHPQFRPVARDKHRERVLLPRPRGGHHHALSTTFLPLITITDRR</sequence>
<dbReference type="Proteomes" id="UP000542210">
    <property type="component" value="Unassembled WGS sequence"/>
</dbReference>
<protein>
    <submittedName>
        <fullName evidence="1">DNA-directed RNA polymerase specialized sigma24 family protein</fullName>
    </submittedName>
</protein>
<name>A0A7W7DEB8_9ACTN</name>
<dbReference type="Gene3D" id="1.10.1740.10">
    <property type="match status" value="1"/>
</dbReference>